<evidence type="ECO:0000313" key="2">
    <source>
        <dbReference type="EMBL" id="HCO21534.1"/>
    </source>
</evidence>
<feature type="region of interest" description="Disordered" evidence="1">
    <location>
        <begin position="48"/>
        <end position="74"/>
    </location>
</feature>
<dbReference type="EMBL" id="DQAY01000002">
    <property type="protein sequence ID" value="HCO21534.1"/>
    <property type="molecule type" value="Genomic_DNA"/>
</dbReference>
<dbReference type="InterPro" id="IPR016155">
    <property type="entry name" value="Mopterin_synth/thiamin_S_b"/>
</dbReference>
<evidence type="ECO:0000256" key="1">
    <source>
        <dbReference type="SAM" id="MobiDB-lite"/>
    </source>
</evidence>
<dbReference type="Gene3D" id="3.10.20.30">
    <property type="match status" value="1"/>
</dbReference>
<evidence type="ECO:0000313" key="3">
    <source>
        <dbReference type="Proteomes" id="UP000263642"/>
    </source>
</evidence>
<dbReference type="Pfam" id="PF02597">
    <property type="entry name" value="ThiS"/>
    <property type="match status" value="1"/>
</dbReference>
<accession>A0A3D3QY61</accession>
<reference evidence="2 3" key="1">
    <citation type="journal article" date="2018" name="Nat. Biotechnol.">
        <title>A standardized bacterial taxonomy based on genome phylogeny substantially revises the tree of life.</title>
        <authorList>
            <person name="Parks D.H."/>
            <person name="Chuvochina M."/>
            <person name="Waite D.W."/>
            <person name="Rinke C."/>
            <person name="Skarshewski A."/>
            <person name="Chaumeil P.A."/>
            <person name="Hugenholtz P."/>
        </authorList>
    </citation>
    <scope>NUCLEOTIDE SEQUENCE [LARGE SCALE GENOMIC DNA]</scope>
    <source>
        <strain evidence="2">UBA9375</strain>
    </source>
</reference>
<comment type="caution">
    <text evidence="2">The sequence shown here is derived from an EMBL/GenBank/DDBJ whole genome shotgun (WGS) entry which is preliminary data.</text>
</comment>
<gene>
    <name evidence="2" type="ORF">DIT97_00095</name>
</gene>
<name>A0A3D3QY61_9PLAN</name>
<protein>
    <submittedName>
        <fullName evidence="2">Molybdopterin converting factor</fullName>
    </submittedName>
</protein>
<dbReference type="InterPro" id="IPR003749">
    <property type="entry name" value="ThiS/MoaD-like"/>
</dbReference>
<dbReference type="Proteomes" id="UP000263642">
    <property type="component" value="Unassembled WGS sequence"/>
</dbReference>
<dbReference type="SUPFAM" id="SSF54285">
    <property type="entry name" value="MoaD/ThiS"/>
    <property type="match status" value="1"/>
</dbReference>
<sequence>MKLLLINNDGGGFADYIDVPAGTTVAQLFEQKMGDAEARDYLIRVNRQPCPPDQQLQDGDRISITPTKIEGARS</sequence>
<proteinExistence type="predicted"/>
<organism evidence="2 3">
    <name type="scientific">Gimesia maris</name>
    <dbReference type="NCBI Taxonomy" id="122"/>
    <lineage>
        <taxon>Bacteria</taxon>
        <taxon>Pseudomonadati</taxon>
        <taxon>Planctomycetota</taxon>
        <taxon>Planctomycetia</taxon>
        <taxon>Planctomycetales</taxon>
        <taxon>Planctomycetaceae</taxon>
        <taxon>Gimesia</taxon>
    </lineage>
</organism>
<dbReference type="RefSeq" id="WP_145187084.1">
    <property type="nucleotide sequence ID" value="NZ_CAXAST010000012.1"/>
</dbReference>
<dbReference type="AlphaFoldDB" id="A0A3D3QY61"/>
<dbReference type="InterPro" id="IPR012675">
    <property type="entry name" value="Beta-grasp_dom_sf"/>
</dbReference>